<evidence type="ECO:0008006" key="2">
    <source>
        <dbReference type="Google" id="ProtNLM"/>
    </source>
</evidence>
<dbReference type="Pfam" id="PF14105">
    <property type="entry name" value="DUF4278"/>
    <property type="match status" value="1"/>
</dbReference>
<dbReference type="KEGG" id="cyn:Cyan7425_1393"/>
<reference evidence="1" key="1">
    <citation type="submission" date="2009-01" db="EMBL/GenBank/DDBJ databases">
        <title>Complete sequence of chromosome Cyanothece sp. PCC 7425.</title>
        <authorList>
            <consortium name="US DOE Joint Genome Institute"/>
            <person name="Lucas S."/>
            <person name="Copeland A."/>
            <person name="Lapidus A."/>
            <person name="Glavina del Rio T."/>
            <person name="Dalin E."/>
            <person name="Tice H."/>
            <person name="Bruce D."/>
            <person name="Goodwin L."/>
            <person name="Pitluck S."/>
            <person name="Sims D."/>
            <person name="Meineke L."/>
            <person name="Brettin T."/>
            <person name="Detter J.C."/>
            <person name="Han C."/>
            <person name="Larimer F."/>
            <person name="Land M."/>
            <person name="Hauser L."/>
            <person name="Kyrpides N."/>
            <person name="Ovchinnikova G."/>
            <person name="Liberton M."/>
            <person name="Stoeckel J."/>
            <person name="Banerjee A."/>
            <person name="Singh A."/>
            <person name="Page L."/>
            <person name="Sato H."/>
            <person name="Zhao L."/>
            <person name="Sherman L."/>
            <person name="Pakrasi H."/>
            <person name="Richardson P."/>
        </authorList>
    </citation>
    <scope>NUCLEOTIDE SEQUENCE</scope>
    <source>
        <strain evidence="1">PCC 7425</strain>
    </source>
</reference>
<name>B8HNN5_CYAP4</name>
<organism evidence="1">
    <name type="scientific">Cyanothece sp. (strain PCC 7425 / ATCC 29141)</name>
    <dbReference type="NCBI Taxonomy" id="395961"/>
    <lineage>
        <taxon>Bacteria</taxon>
        <taxon>Bacillati</taxon>
        <taxon>Cyanobacteriota</taxon>
        <taxon>Cyanophyceae</taxon>
        <taxon>Gomontiellales</taxon>
        <taxon>Cyanothecaceae</taxon>
        <taxon>Cyanothece</taxon>
    </lineage>
</organism>
<dbReference type="EMBL" id="CP001344">
    <property type="protein sequence ID" value="ACL43766.1"/>
    <property type="molecule type" value="Genomic_DNA"/>
</dbReference>
<dbReference type="AlphaFoldDB" id="B8HNN5"/>
<protein>
    <recommendedName>
        <fullName evidence="2">DUF4278 domain-containing protein</fullName>
    </recommendedName>
</protein>
<dbReference type="HOGENOM" id="CLU_151190_0_0_3"/>
<dbReference type="OrthoDB" id="517878at2"/>
<proteinExistence type="predicted"/>
<sequence>MKLQYRGVTYDHIPHPVKLGNTSKAGKYRGVAVNYPTLMTDVPQPQMELTYRGVTYTTGQDKKVKADKPVQPVATQAQSTTLEERLRLLMMKHHRQMVRREQAMLARVDAEVGLPVTAATGFRNHIQGLTPSPVWLSCDRSSVAMS</sequence>
<gene>
    <name evidence="1" type="ordered locus">Cyan7425_1393</name>
</gene>
<dbReference type="InterPro" id="IPR025458">
    <property type="entry name" value="DUF4278"/>
</dbReference>
<evidence type="ECO:0000313" key="1">
    <source>
        <dbReference type="EMBL" id="ACL43766.1"/>
    </source>
</evidence>
<accession>B8HNN5</accession>